<accession>A0A319BVH0</accession>
<dbReference type="Pfam" id="PF04082">
    <property type="entry name" value="Fungal_trans"/>
    <property type="match status" value="1"/>
</dbReference>
<evidence type="ECO:0000313" key="8">
    <source>
        <dbReference type="EMBL" id="PYH67128.1"/>
    </source>
</evidence>
<feature type="domain" description="Zn(2)-C6 fungal-type" evidence="7">
    <location>
        <begin position="48"/>
        <end position="77"/>
    </location>
</feature>
<dbReference type="EMBL" id="KZ821631">
    <property type="protein sequence ID" value="PYH67128.1"/>
    <property type="molecule type" value="Genomic_DNA"/>
</dbReference>
<dbReference type="GO" id="GO:0003677">
    <property type="term" value="F:DNA binding"/>
    <property type="evidence" value="ECO:0007669"/>
    <property type="project" value="UniProtKB-KW"/>
</dbReference>
<sequence>MTELGGQYRQLAPGPSPTKSEKFPSGNGFSGKSFQTSLDVPKRRVSMACLACRKSKRKCSGTAPCHNCCAFYRQCIFDETLDKRRKVAAKRTADELSYHRMMLDDLLKVMRVEDQTHALKLLEFIRKDVTAEEIRAYIDDALRRIEGYSMVSNASGKQLKQVRRVIDVEGAGLSFRPNVMDIHYVCNEVPYKVPAKPWTTVTNDADLVSHLVSLYFTWDYPFHAFLDRGVFLKHMRKGNLKSEFCSPFLVNALLTNACLLSEYSETYVEPGDIVTQGTDFLAEAERLREEEPIEPSLANLQGTVLLYERYSISGEDDLGYRMLHQAIWTGGSLGLFGPRKVSLSPGQISDDMDISIKRTAWGLFHTDAVAHADFLRPSLIDKVNVERPNRCNSEDSSLWYPYPSHRFARPSCVSQYFNEVYNLC</sequence>
<evidence type="ECO:0000259" key="7">
    <source>
        <dbReference type="PROSITE" id="PS50048"/>
    </source>
</evidence>
<dbReference type="Proteomes" id="UP000248405">
    <property type="component" value="Unassembled WGS sequence"/>
</dbReference>
<protein>
    <recommendedName>
        <fullName evidence="7">Zn(2)-C6 fungal-type domain-containing protein</fullName>
    </recommendedName>
</protein>
<dbReference type="PROSITE" id="PS50048">
    <property type="entry name" value="ZN2_CY6_FUNGAL_2"/>
    <property type="match status" value="1"/>
</dbReference>
<keyword evidence="2" id="KW-0805">Transcription regulation</keyword>
<evidence type="ECO:0000256" key="3">
    <source>
        <dbReference type="ARBA" id="ARBA00023125"/>
    </source>
</evidence>
<gene>
    <name evidence="8" type="ORF">BO88DRAFT_84062</name>
</gene>
<dbReference type="GO" id="GO:0009893">
    <property type="term" value="P:positive regulation of metabolic process"/>
    <property type="evidence" value="ECO:0007669"/>
    <property type="project" value="UniProtKB-ARBA"/>
</dbReference>
<evidence type="ECO:0000256" key="1">
    <source>
        <dbReference type="ARBA" id="ARBA00022723"/>
    </source>
</evidence>
<dbReference type="InterPro" id="IPR007219">
    <property type="entry name" value="XnlR_reg_dom"/>
</dbReference>
<keyword evidence="1" id="KW-0479">Metal-binding</keyword>
<dbReference type="CDD" id="cd12148">
    <property type="entry name" value="fungal_TF_MHR"/>
    <property type="match status" value="1"/>
</dbReference>
<dbReference type="Pfam" id="PF00172">
    <property type="entry name" value="Zn_clus"/>
    <property type="match status" value="1"/>
</dbReference>
<dbReference type="SUPFAM" id="SSF57701">
    <property type="entry name" value="Zn2/Cys6 DNA-binding domain"/>
    <property type="match status" value="1"/>
</dbReference>
<dbReference type="CDD" id="cd00067">
    <property type="entry name" value="GAL4"/>
    <property type="match status" value="1"/>
</dbReference>
<keyword evidence="9" id="KW-1185">Reference proteome</keyword>
<proteinExistence type="predicted"/>
<dbReference type="RefSeq" id="XP_025560922.1">
    <property type="nucleotide sequence ID" value="XM_025713182.1"/>
</dbReference>
<evidence type="ECO:0000256" key="4">
    <source>
        <dbReference type="ARBA" id="ARBA00023163"/>
    </source>
</evidence>
<feature type="region of interest" description="Disordered" evidence="6">
    <location>
        <begin position="1"/>
        <end position="30"/>
    </location>
</feature>
<evidence type="ECO:0000256" key="6">
    <source>
        <dbReference type="SAM" id="MobiDB-lite"/>
    </source>
</evidence>
<dbReference type="InterPro" id="IPR053187">
    <property type="entry name" value="Notoamide_regulator"/>
</dbReference>
<dbReference type="Gene3D" id="4.10.240.10">
    <property type="entry name" value="Zn(2)-C6 fungal-type DNA-binding domain"/>
    <property type="match status" value="1"/>
</dbReference>
<evidence type="ECO:0000256" key="5">
    <source>
        <dbReference type="ARBA" id="ARBA00023242"/>
    </source>
</evidence>
<dbReference type="PANTHER" id="PTHR47256">
    <property type="entry name" value="ZN(II)2CYS6 TRANSCRIPTION FACTOR (EUROFUNG)-RELATED"/>
    <property type="match status" value="1"/>
</dbReference>
<dbReference type="GO" id="GO:0008270">
    <property type="term" value="F:zinc ion binding"/>
    <property type="evidence" value="ECO:0007669"/>
    <property type="project" value="InterPro"/>
</dbReference>
<keyword evidence="3" id="KW-0238">DNA-binding</keyword>
<evidence type="ECO:0000256" key="2">
    <source>
        <dbReference type="ARBA" id="ARBA00023015"/>
    </source>
</evidence>
<keyword evidence="5" id="KW-0539">Nucleus</keyword>
<dbReference type="PANTHER" id="PTHR47256:SF9">
    <property type="entry name" value="ZN(II)2CYS6 TRANSCRIPTION FACTOR (EUROFUNG)"/>
    <property type="match status" value="1"/>
</dbReference>
<dbReference type="GeneID" id="37217774"/>
<dbReference type="GO" id="GO:0006351">
    <property type="term" value="P:DNA-templated transcription"/>
    <property type="evidence" value="ECO:0007669"/>
    <property type="project" value="InterPro"/>
</dbReference>
<evidence type="ECO:0000313" key="9">
    <source>
        <dbReference type="Proteomes" id="UP000248405"/>
    </source>
</evidence>
<dbReference type="OrthoDB" id="2593732at2759"/>
<reference evidence="8" key="1">
    <citation type="submission" date="2016-12" db="EMBL/GenBank/DDBJ databases">
        <title>The genomes of Aspergillus section Nigri reveals drivers in fungal speciation.</title>
        <authorList>
            <consortium name="DOE Joint Genome Institute"/>
            <person name="Vesth T.C."/>
            <person name="Nybo J."/>
            <person name="Theobald S."/>
            <person name="Brandl J."/>
            <person name="Frisvad J.C."/>
            <person name="Nielsen K.F."/>
            <person name="Lyhne E.K."/>
            <person name="Kogle M.E."/>
            <person name="Kuo A."/>
            <person name="Riley R."/>
            <person name="Clum A."/>
            <person name="Nolan M."/>
            <person name="Lipzen A."/>
            <person name="Salamov A."/>
            <person name="Henrissat B."/>
            <person name="Wiebenga A."/>
            <person name="De Vries R.P."/>
            <person name="Grigoriev I.V."/>
            <person name="Mortensen U.H."/>
            <person name="Andersen M.R."/>
            <person name="Baker S.E."/>
        </authorList>
    </citation>
    <scope>NUCLEOTIDE SEQUENCE [LARGE SCALE GENOMIC DNA]</scope>
    <source>
        <strain evidence="8">CBS 113365</strain>
    </source>
</reference>
<organism evidence="8 9">
    <name type="scientific">Aspergillus vadensis (strain CBS 113365 / IMI 142717 / IBT 24658)</name>
    <dbReference type="NCBI Taxonomy" id="1448311"/>
    <lineage>
        <taxon>Eukaryota</taxon>
        <taxon>Fungi</taxon>
        <taxon>Dikarya</taxon>
        <taxon>Ascomycota</taxon>
        <taxon>Pezizomycotina</taxon>
        <taxon>Eurotiomycetes</taxon>
        <taxon>Eurotiomycetidae</taxon>
        <taxon>Eurotiales</taxon>
        <taxon>Aspergillaceae</taxon>
        <taxon>Aspergillus</taxon>
        <taxon>Aspergillus subgen. Circumdati</taxon>
    </lineage>
</organism>
<keyword evidence="4" id="KW-0804">Transcription</keyword>
<dbReference type="InterPro" id="IPR036864">
    <property type="entry name" value="Zn2-C6_fun-type_DNA-bd_sf"/>
</dbReference>
<dbReference type="InterPro" id="IPR001138">
    <property type="entry name" value="Zn2Cys6_DnaBD"/>
</dbReference>
<dbReference type="GO" id="GO:0000981">
    <property type="term" value="F:DNA-binding transcription factor activity, RNA polymerase II-specific"/>
    <property type="evidence" value="ECO:0007669"/>
    <property type="project" value="InterPro"/>
</dbReference>
<dbReference type="AlphaFoldDB" id="A0A319BVH0"/>
<name>A0A319BVH0_ASPVC</name>
<dbReference type="SMART" id="SM00066">
    <property type="entry name" value="GAL4"/>
    <property type="match status" value="1"/>
</dbReference>
<dbReference type="PROSITE" id="PS00463">
    <property type="entry name" value="ZN2_CY6_FUNGAL_1"/>
    <property type="match status" value="1"/>
</dbReference>